<accession>A0A8S1HMI8</accession>
<dbReference type="Pfam" id="PF03914">
    <property type="entry name" value="CBF"/>
    <property type="match status" value="1"/>
</dbReference>
<keyword evidence="5" id="KW-1185">Reference proteome</keyword>
<evidence type="ECO:0000313" key="5">
    <source>
        <dbReference type="Proteomes" id="UP000835052"/>
    </source>
</evidence>
<organism evidence="4 5">
    <name type="scientific">Caenorhabditis auriculariae</name>
    <dbReference type="NCBI Taxonomy" id="2777116"/>
    <lineage>
        <taxon>Eukaryota</taxon>
        <taxon>Metazoa</taxon>
        <taxon>Ecdysozoa</taxon>
        <taxon>Nematoda</taxon>
        <taxon>Chromadorea</taxon>
        <taxon>Rhabditida</taxon>
        <taxon>Rhabditina</taxon>
        <taxon>Rhabditomorpha</taxon>
        <taxon>Rhabditoidea</taxon>
        <taxon>Rhabditidae</taxon>
        <taxon>Peloderinae</taxon>
        <taxon>Caenorhabditis</taxon>
    </lineage>
</organism>
<feature type="region of interest" description="Disordered" evidence="2">
    <location>
        <begin position="740"/>
        <end position="760"/>
    </location>
</feature>
<feature type="region of interest" description="Disordered" evidence="2">
    <location>
        <begin position="33"/>
        <end position="71"/>
    </location>
</feature>
<sequence length="921" mass="104716">MKVKKVKTTTKLQQKSKSAKDLKVAEALKNVQKVQNGKSIEQEPVKNGKKKEKKQNEEIEEPQNGTKKRQLKKILKQDGLLVKHSEGEQWFSYQVDKKLEEDKKQLPGTEVEAFLRAGREALKQDSLLFQQRERSDGGSEASWFYSVIAKGTAADRRTAMQLQMHKSPVHSLEYVEKLLSGMKKPGTRDIIDTIPILEDVFLNHFLPPQRKLLTFSNRPLADLTQLSSGNDRSRRKILLLWAFENDVKTMYQQFLQSLAEIISRPLEDVSKRAVRAVANCLIERPEAENVALSILVNAFGHPNYKIGANLVHIFEDVARRHPAMRPVIVAEIERLIFQVEKNVNERAHLYSVTFLSQMQFSTEDGELACRVMAIYLALFKTLVNQKITDNRLLPILLAGANRAFPFAKGVESLIDDVQGIYKFAHSPNIRTSILALRLLFQFHKLNDFVSDRYYGALYRKLLDQCSPSAYAQLIKLLFDTLKEDPSAMRVRTFVKRLLQTAVNETAEFAASILITISKLKGLRPTETLVVLQKDVDKAALNAAAAEDDDEEERYFDVDDEGNEVKVVKEEVKEEKPLNEDDKKKVKAGSLGPSSKGGWVHRTISGKRDAKSPYDPDARNPLYIDSSTVADAELLLLAKHYHPSVAVFAQALLEGREINYNGDALNDFSLMSFLDRFAFRNPKIEKKKEGAARVVRKKAHDPWGVRKLAVDSKEYTSKKRGEIPADERFLHHYASTVLRINDKKKPKKEPGAEDDDWEIESVNSEEFDAIMDRFEPGGANDEFDIDYSKEFSAEKKKRGEKRKAEEDVEMDDDDEEDFDEDDDDDEGDDGEDEDLEDDEEDDVDSDEDDGDDENSKNVFGKAIAGDDSSDEDIGENDYEMAGDEFAAMLEDAEEEEQNSRKGKKSKKSKIRKPKGFKKTKRR</sequence>
<name>A0A8S1HMI8_9PELO</name>
<dbReference type="OrthoDB" id="28947at2759"/>
<feature type="compositionally biased region" description="Acidic residues" evidence="2">
    <location>
        <begin position="805"/>
        <end position="851"/>
    </location>
</feature>
<reference evidence="4" key="1">
    <citation type="submission" date="2020-10" db="EMBL/GenBank/DDBJ databases">
        <authorList>
            <person name="Kikuchi T."/>
        </authorList>
    </citation>
    <scope>NUCLEOTIDE SEQUENCE</scope>
    <source>
        <strain evidence="4">NKZ352</strain>
    </source>
</reference>
<feature type="region of interest" description="Disordered" evidence="2">
    <location>
        <begin position="572"/>
        <end position="598"/>
    </location>
</feature>
<proteinExistence type="inferred from homology"/>
<comment type="similarity">
    <text evidence="1">Belongs to the CBF/MAK21 family.</text>
</comment>
<feature type="compositionally biased region" description="Basic and acidic residues" evidence="2">
    <location>
        <begin position="572"/>
        <end position="583"/>
    </location>
</feature>
<dbReference type="InterPro" id="IPR005612">
    <property type="entry name" value="CCAAT-binding_factor"/>
</dbReference>
<dbReference type="PANTHER" id="PTHR12048:SF0">
    <property type="entry name" value="CCAAT_ENHANCER-BINDING PROTEIN ZETA"/>
    <property type="match status" value="1"/>
</dbReference>
<dbReference type="PANTHER" id="PTHR12048">
    <property type="entry name" value="CCAAT-BINDING FACTOR-RELATED"/>
    <property type="match status" value="1"/>
</dbReference>
<feature type="compositionally biased region" description="Acidic residues" evidence="2">
    <location>
        <begin position="751"/>
        <end position="760"/>
    </location>
</feature>
<evidence type="ECO:0000259" key="3">
    <source>
        <dbReference type="Pfam" id="PF03914"/>
    </source>
</evidence>
<evidence type="ECO:0000313" key="4">
    <source>
        <dbReference type="EMBL" id="CAD6197666.1"/>
    </source>
</evidence>
<evidence type="ECO:0000256" key="2">
    <source>
        <dbReference type="SAM" id="MobiDB-lite"/>
    </source>
</evidence>
<dbReference type="GO" id="GO:0005634">
    <property type="term" value="C:nucleus"/>
    <property type="evidence" value="ECO:0007669"/>
    <property type="project" value="UniProtKB-ARBA"/>
</dbReference>
<dbReference type="InterPro" id="IPR016024">
    <property type="entry name" value="ARM-type_fold"/>
</dbReference>
<comment type="caution">
    <text evidence="4">The sequence shown here is derived from an EMBL/GenBank/DDBJ whole genome shotgun (WGS) entry which is preliminary data.</text>
</comment>
<feature type="compositionally biased region" description="Acidic residues" evidence="2">
    <location>
        <begin position="866"/>
        <end position="881"/>
    </location>
</feature>
<dbReference type="EMBL" id="CAJGYM010000101">
    <property type="protein sequence ID" value="CAD6197666.1"/>
    <property type="molecule type" value="Genomic_DNA"/>
</dbReference>
<dbReference type="InterPro" id="IPR040155">
    <property type="entry name" value="CEBPZ/Mak21-like"/>
</dbReference>
<gene>
    <name evidence="4" type="ORF">CAUJ_LOCUS13575</name>
</gene>
<feature type="region of interest" description="Disordered" evidence="2">
    <location>
        <begin position="792"/>
        <end position="921"/>
    </location>
</feature>
<feature type="compositionally biased region" description="Basic and acidic residues" evidence="2">
    <location>
        <begin position="740"/>
        <end position="750"/>
    </location>
</feature>
<protein>
    <recommendedName>
        <fullName evidence="3">CCAAT-binding factor domain-containing protein</fullName>
    </recommendedName>
</protein>
<dbReference type="AlphaFoldDB" id="A0A8S1HMI8"/>
<feature type="compositionally biased region" description="Basic residues" evidence="2">
    <location>
        <begin position="899"/>
        <end position="921"/>
    </location>
</feature>
<dbReference type="SUPFAM" id="SSF48371">
    <property type="entry name" value="ARM repeat"/>
    <property type="match status" value="1"/>
</dbReference>
<feature type="domain" description="CCAAT-binding factor" evidence="3">
    <location>
        <begin position="432"/>
        <end position="648"/>
    </location>
</feature>
<feature type="region of interest" description="Disordered" evidence="2">
    <location>
        <begin position="1"/>
        <end position="21"/>
    </location>
</feature>
<evidence type="ECO:0000256" key="1">
    <source>
        <dbReference type="ARBA" id="ARBA00007797"/>
    </source>
</evidence>
<dbReference type="Proteomes" id="UP000835052">
    <property type="component" value="Unassembled WGS sequence"/>
</dbReference>